<dbReference type="KEGG" id="npi:G7071_16245"/>
<dbReference type="RefSeq" id="WP_166320429.1">
    <property type="nucleotide sequence ID" value="NZ_CP049866.1"/>
</dbReference>
<gene>
    <name evidence="2" type="ORF">G7071_16245</name>
</gene>
<dbReference type="AlphaFoldDB" id="A0A6G7YJ30"/>
<feature type="region of interest" description="Disordered" evidence="1">
    <location>
        <begin position="64"/>
        <end position="95"/>
    </location>
</feature>
<reference evidence="2 3" key="1">
    <citation type="submission" date="2020-03" db="EMBL/GenBank/DDBJ databases">
        <title>Nocardioides sp. nov., isolated from fish.</title>
        <authorList>
            <person name="Hyun D.-W."/>
            <person name="Bae J.-W."/>
        </authorList>
    </citation>
    <scope>NUCLEOTIDE SEQUENCE [LARGE SCALE GENOMIC DNA]</scope>
    <source>
        <strain evidence="2 3">HDW12A</strain>
    </source>
</reference>
<accession>A0A6G7YJ30</accession>
<protein>
    <recommendedName>
        <fullName evidence="4">Secreted protein</fullName>
    </recommendedName>
</protein>
<evidence type="ECO:0000313" key="3">
    <source>
        <dbReference type="Proteomes" id="UP000502035"/>
    </source>
</evidence>
<name>A0A6G7YJ30_9ACTN</name>
<evidence type="ECO:0008006" key="4">
    <source>
        <dbReference type="Google" id="ProtNLM"/>
    </source>
</evidence>
<keyword evidence="3" id="KW-1185">Reference proteome</keyword>
<organism evidence="2 3">
    <name type="scientific">Nocardioides piscis</name>
    <dbReference type="NCBI Taxonomy" id="2714938"/>
    <lineage>
        <taxon>Bacteria</taxon>
        <taxon>Bacillati</taxon>
        <taxon>Actinomycetota</taxon>
        <taxon>Actinomycetes</taxon>
        <taxon>Propionibacteriales</taxon>
        <taxon>Nocardioidaceae</taxon>
        <taxon>Nocardioides</taxon>
    </lineage>
</organism>
<evidence type="ECO:0000313" key="2">
    <source>
        <dbReference type="EMBL" id="QIK76745.1"/>
    </source>
</evidence>
<proteinExistence type="predicted"/>
<dbReference type="EMBL" id="CP049866">
    <property type="protein sequence ID" value="QIK76745.1"/>
    <property type="molecule type" value="Genomic_DNA"/>
</dbReference>
<dbReference type="InterPro" id="IPR046165">
    <property type="entry name" value="DUF6167"/>
</dbReference>
<dbReference type="Proteomes" id="UP000502035">
    <property type="component" value="Chromosome"/>
</dbReference>
<dbReference type="Pfam" id="PF19664">
    <property type="entry name" value="DUF6167"/>
    <property type="match status" value="1"/>
</dbReference>
<evidence type="ECO:0000256" key="1">
    <source>
        <dbReference type="SAM" id="MobiDB-lite"/>
    </source>
</evidence>
<sequence length="95" mass="10198">MARSLWFAAGAGAGVYAMSRARRAAEALTADGMRDRLSGLGTGLRLFREEVAAGQAEKEVELRQQLGMLPPGRHQRELTAGETASSNKEDTDGHQ</sequence>